<protein>
    <submittedName>
        <fullName evidence="2">Uncharacterized protein</fullName>
    </submittedName>
</protein>
<evidence type="ECO:0000313" key="3">
    <source>
        <dbReference type="Proteomes" id="UP000887116"/>
    </source>
</evidence>
<gene>
    <name evidence="2" type="ORF">TNCT_21401</name>
</gene>
<comment type="caution">
    <text evidence="2">The sequence shown here is derived from an EMBL/GenBank/DDBJ whole genome shotgun (WGS) entry which is preliminary data.</text>
</comment>
<proteinExistence type="predicted"/>
<evidence type="ECO:0000256" key="1">
    <source>
        <dbReference type="SAM" id="MobiDB-lite"/>
    </source>
</evidence>
<dbReference type="Proteomes" id="UP000887116">
    <property type="component" value="Unassembled WGS sequence"/>
</dbReference>
<name>A0A8X6EWQ2_TRICU</name>
<organism evidence="2 3">
    <name type="scientific">Trichonephila clavata</name>
    <name type="common">Joro spider</name>
    <name type="synonym">Nephila clavata</name>
    <dbReference type="NCBI Taxonomy" id="2740835"/>
    <lineage>
        <taxon>Eukaryota</taxon>
        <taxon>Metazoa</taxon>
        <taxon>Ecdysozoa</taxon>
        <taxon>Arthropoda</taxon>
        <taxon>Chelicerata</taxon>
        <taxon>Arachnida</taxon>
        <taxon>Araneae</taxon>
        <taxon>Araneomorphae</taxon>
        <taxon>Entelegynae</taxon>
        <taxon>Araneoidea</taxon>
        <taxon>Nephilidae</taxon>
        <taxon>Trichonephila</taxon>
    </lineage>
</organism>
<dbReference type="AlphaFoldDB" id="A0A8X6EWQ2"/>
<dbReference type="OrthoDB" id="10522132at2759"/>
<evidence type="ECO:0000313" key="2">
    <source>
        <dbReference type="EMBL" id="GFQ64208.1"/>
    </source>
</evidence>
<keyword evidence="3" id="KW-1185">Reference proteome</keyword>
<dbReference type="EMBL" id="BMAO01000069">
    <property type="protein sequence ID" value="GFQ64208.1"/>
    <property type="molecule type" value="Genomic_DNA"/>
</dbReference>
<sequence>MSAECSRESSSQLLTGFSLGAGGSTCAAGEEIGSRREEPTSVVGEGDLSPESPPTPPSASQRCSIFRSSLARTLKFQMESSSMDHILSFFQRASSRSYHYIDSQDIVDSSILFQK</sequence>
<accession>A0A8X6EWQ2</accession>
<reference evidence="2" key="1">
    <citation type="submission" date="2020-07" db="EMBL/GenBank/DDBJ databases">
        <title>Multicomponent nature underlies the extraordinary mechanical properties of spider dragline silk.</title>
        <authorList>
            <person name="Kono N."/>
            <person name="Nakamura H."/>
            <person name="Mori M."/>
            <person name="Yoshida Y."/>
            <person name="Ohtoshi R."/>
            <person name="Malay A.D."/>
            <person name="Moran D.A.P."/>
            <person name="Tomita M."/>
            <person name="Numata K."/>
            <person name="Arakawa K."/>
        </authorList>
    </citation>
    <scope>NUCLEOTIDE SEQUENCE</scope>
</reference>
<feature type="region of interest" description="Disordered" evidence="1">
    <location>
        <begin position="1"/>
        <end position="62"/>
    </location>
</feature>